<feature type="signal peptide" evidence="6">
    <location>
        <begin position="1"/>
        <end position="21"/>
    </location>
</feature>
<evidence type="ECO:0000256" key="6">
    <source>
        <dbReference type="SAM" id="SignalP"/>
    </source>
</evidence>
<feature type="region of interest" description="Disordered" evidence="5">
    <location>
        <begin position="77"/>
        <end position="100"/>
    </location>
</feature>
<dbReference type="InterPro" id="IPR032104">
    <property type="entry name" value="Spaetzle"/>
</dbReference>
<evidence type="ECO:0000313" key="9">
    <source>
        <dbReference type="Proteomes" id="UP000092461"/>
    </source>
</evidence>
<dbReference type="EMBL" id="AJWK01028670">
    <property type="status" value="NOT_ANNOTATED_CDS"/>
    <property type="molecule type" value="Genomic_DNA"/>
</dbReference>
<dbReference type="FunFam" id="2.10.90.10:FF:000018">
    <property type="entry name" value="Spatzle 4"/>
    <property type="match status" value="1"/>
</dbReference>
<dbReference type="EnsemblMetazoa" id="LLOJ008474-RA">
    <property type="protein sequence ID" value="LLOJ008474-PA"/>
    <property type="gene ID" value="LLOJ008474"/>
</dbReference>
<feature type="compositionally biased region" description="Polar residues" evidence="5">
    <location>
        <begin position="146"/>
        <end position="179"/>
    </location>
</feature>
<feature type="chain" id="PRO_5008408394" description="Spaetzle domain-containing protein" evidence="6">
    <location>
        <begin position="22"/>
        <end position="274"/>
    </location>
</feature>
<keyword evidence="4" id="KW-0325">Glycoprotein</keyword>
<organism evidence="8 9">
    <name type="scientific">Lutzomyia longipalpis</name>
    <name type="common">Sand fly</name>
    <dbReference type="NCBI Taxonomy" id="7200"/>
    <lineage>
        <taxon>Eukaryota</taxon>
        <taxon>Metazoa</taxon>
        <taxon>Ecdysozoa</taxon>
        <taxon>Arthropoda</taxon>
        <taxon>Hexapoda</taxon>
        <taxon>Insecta</taxon>
        <taxon>Pterygota</taxon>
        <taxon>Neoptera</taxon>
        <taxon>Endopterygota</taxon>
        <taxon>Diptera</taxon>
        <taxon>Nematocera</taxon>
        <taxon>Psychodoidea</taxon>
        <taxon>Psychodidae</taxon>
        <taxon>Lutzomyia</taxon>
        <taxon>Lutzomyia</taxon>
    </lineage>
</organism>
<evidence type="ECO:0000256" key="4">
    <source>
        <dbReference type="ARBA" id="ARBA00023180"/>
    </source>
</evidence>
<dbReference type="VEuPathDB" id="VectorBase:LLONM1_007923"/>
<name>A0A1B0GKC8_LUTLO</name>
<keyword evidence="9" id="KW-1185">Reference proteome</keyword>
<proteinExistence type="predicted"/>
<sequence length="274" mass="31034">MWKLFFPTLLILWTALSVALGIDIRGEIIRGIPCVKRNYQLFCPSAGNTYPSDRIATFIDENKALMRRMYGSFQMTSQYGPPLQRLRKKKRSTDNQSEVHDDWEWSEMPGVPDMIGPPGSGPDPIRDAGPTGDSYFSKWRSKRQSQRPNVNINIGNRSTVNAGNQRITNPGPTNANDSSGRLDICESKVEIVAPYWASNSAGKIRAIVNTQHFEQAIHQEVCTKQQTTRCGGECACEQKYKWHRLLAYDPDNDCKGIFMDWFLFPSCCVCRCNP</sequence>
<evidence type="ECO:0000256" key="5">
    <source>
        <dbReference type="SAM" id="MobiDB-lite"/>
    </source>
</evidence>
<comment type="subunit">
    <text evidence="1">Homodimer; disulfide-linked.</text>
</comment>
<dbReference type="EMBL" id="AJWK01028672">
    <property type="status" value="NOT_ANNOTATED_CDS"/>
    <property type="molecule type" value="Genomic_DNA"/>
</dbReference>
<evidence type="ECO:0000313" key="8">
    <source>
        <dbReference type="EnsemblMetazoa" id="LLOJ008474-PA"/>
    </source>
</evidence>
<dbReference type="InterPro" id="IPR029034">
    <property type="entry name" value="Cystine-knot_cytokine"/>
</dbReference>
<reference evidence="8" key="1">
    <citation type="submission" date="2020-05" db="UniProtKB">
        <authorList>
            <consortium name="EnsemblMetazoa"/>
        </authorList>
    </citation>
    <scope>IDENTIFICATION</scope>
    <source>
        <strain evidence="8">Jacobina</strain>
    </source>
</reference>
<dbReference type="EMBL" id="AJWK01028671">
    <property type="status" value="NOT_ANNOTATED_CDS"/>
    <property type="molecule type" value="Genomic_DNA"/>
</dbReference>
<dbReference type="InterPro" id="IPR052444">
    <property type="entry name" value="Spz/Toll_ligand-like"/>
</dbReference>
<dbReference type="SUPFAM" id="SSF57501">
    <property type="entry name" value="Cystine-knot cytokines"/>
    <property type="match status" value="1"/>
</dbReference>
<dbReference type="GO" id="GO:0021556">
    <property type="term" value="P:central nervous system formation"/>
    <property type="evidence" value="ECO:0007669"/>
    <property type="project" value="TreeGrafter"/>
</dbReference>
<keyword evidence="3" id="KW-1015">Disulfide bond</keyword>
<dbReference type="GO" id="GO:0005615">
    <property type="term" value="C:extracellular space"/>
    <property type="evidence" value="ECO:0007669"/>
    <property type="project" value="UniProtKB-ARBA"/>
</dbReference>
<feature type="region of interest" description="Disordered" evidence="5">
    <location>
        <begin position="140"/>
        <end position="179"/>
    </location>
</feature>
<protein>
    <recommendedName>
        <fullName evidence="7">Spaetzle domain-containing protein</fullName>
    </recommendedName>
</protein>
<dbReference type="GO" id="GO:0008083">
    <property type="term" value="F:growth factor activity"/>
    <property type="evidence" value="ECO:0007669"/>
    <property type="project" value="TreeGrafter"/>
</dbReference>
<dbReference type="GO" id="GO:0005121">
    <property type="term" value="F:Toll binding"/>
    <property type="evidence" value="ECO:0007669"/>
    <property type="project" value="TreeGrafter"/>
</dbReference>
<evidence type="ECO:0000256" key="2">
    <source>
        <dbReference type="ARBA" id="ARBA00022729"/>
    </source>
</evidence>
<dbReference type="AlphaFoldDB" id="A0A1B0GKC8"/>
<dbReference type="PANTHER" id="PTHR23199:SF13">
    <property type="entry name" value="PROTEIN SPAETZLE 3"/>
    <property type="match status" value="1"/>
</dbReference>
<dbReference type="Proteomes" id="UP000092461">
    <property type="component" value="Unassembled WGS sequence"/>
</dbReference>
<keyword evidence="2 6" id="KW-0732">Signal</keyword>
<dbReference type="PANTHER" id="PTHR23199">
    <property type="entry name" value="NEUROTROPHIN 1-RELATED"/>
    <property type="match status" value="1"/>
</dbReference>
<dbReference type="Gene3D" id="2.10.90.10">
    <property type="entry name" value="Cystine-knot cytokines"/>
    <property type="match status" value="1"/>
</dbReference>
<dbReference type="VEuPathDB" id="VectorBase:LLOJ008474"/>
<dbReference type="Pfam" id="PF16077">
    <property type="entry name" value="Spaetzle"/>
    <property type="match status" value="1"/>
</dbReference>
<evidence type="ECO:0000259" key="7">
    <source>
        <dbReference type="Pfam" id="PF16077"/>
    </source>
</evidence>
<accession>A0A1B0GKC8</accession>
<dbReference type="GO" id="GO:0045087">
    <property type="term" value="P:innate immune response"/>
    <property type="evidence" value="ECO:0007669"/>
    <property type="project" value="TreeGrafter"/>
</dbReference>
<evidence type="ECO:0000256" key="3">
    <source>
        <dbReference type="ARBA" id="ARBA00023157"/>
    </source>
</evidence>
<feature type="domain" description="Spaetzle" evidence="7">
    <location>
        <begin position="184"/>
        <end position="272"/>
    </location>
</feature>
<evidence type="ECO:0000256" key="1">
    <source>
        <dbReference type="ARBA" id="ARBA00011748"/>
    </source>
</evidence>
<dbReference type="EMBL" id="AJWK01028669">
    <property type="status" value="NOT_ANNOTATED_CDS"/>
    <property type="molecule type" value="Genomic_DNA"/>
</dbReference>